<gene>
    <name evidence="2" type="ORF">B0T24DRAFT_625076</name>
</gene>
<organism evidence="2 3">
    <name type="scientific">Lasiosphaeria ovina</name>
    <dbReference type="NCBI Taxonomy" id="92902"/>
    <lineage>
        <taxon>Eukaryota</taxon>
        <taxon>Fungi</taxon>
        <taxon>Dikarya</taxon>
        <taxon>Ascomycota</taxon>
        <taxon>Pezizomycotina</taxon>
        <taxon>Sordariomycetes</taxon>
        <taxon>Sordariomycetidae</taxon>
        <taxon>Sordariales</taxon>
        <taxon>Lasiosphaeriaceae</taxon>
        <taxon>Lasiosphaeria</taxon>
    </lineage>
</organism>
<evidence type="ECO:0000313" key="2">
    <source>
        <dbReference type="EMBL" id="KAK3373922.1"/>
    </source>
</evidence>
<feature type="transmembrane region" description="Helical" evidence="1">
    <location>
        <begin position="30"/>
        <end position="52"/>
    </location>
</feature>
<reference evidence="2" key="1">
    <citation type="journal article" date="2023" name="Mol. Phylogenet. Evol.">
        <title>Genome-scale phylogeny and comparative genomics of the fungal order Sordariales.</title>
        <authorList>
            <person name="Hensen N."/>
            <person name="Bonometti L."/>
            <person name="Westerberg I."/>
            <person name="Brannstrom I.O."/>
            <person name="Guillou S."/>
            <person name="Cros-Aarteil S."/>
            <person name="Calhoun S."/>
            <person name="Haridas S."/>
            <person name="Kuo A."/>
            <person name="Mondo S."/>
            <person name="Pangilinan J."/>
            <person name="Riley R."/>
            <person name="LaButti K."/>
            <person name="Andreopoulos B."/>
            <person name="Lipzen A."/>
            <person name="Chen C."/>
            <person name="Yan M."/>
            <person name="Daum C."/>
            <person name="Ng V."/>
            <person name="Clum A."/>
            <person name="Steindorff A."/>
            <person name="Ohm R.A."/>
            <person name="Martin F."/>
            <person name="Silar P."/>
            <person name="Natvig D.O."/>
            <person name="Lalanne C."/>
            <person name="Gautier V."/>
            <person name="Ament-Velasquez S.L."/>
            <person name="Kruys A."/>
            <person name="Hutchinson M.I."/>
            <person name="Powell A.J."/>
            <person name="Barry K."/>
            <person name="Miller A.N."/>
            <person name="Grigoriev I.V."/>
            <person name="Debuchy R."/>
            <person name="Gladieux P."/>
            <person name="Hiltunen Thoren M."/>
            <person name="Johannesson H."/>
        </authorList>
    </citation>
    <scope>NUCLEOTIDE SEQUENCE</scope>
    <source>
        <strain evidence="2">CBS 958.72</strain>
    </source>
</reference>
<keyword evidence="1" id="KW-0472">Membrane</keyword>
<proteinExistence type="predicted"/>
<accession>A0AAE0KD33</accession>
<comment type="caution">
    <text evidence="2">The sequence shown here is derived from an EMBL/GenBank/DDBJ whole genome shotgun (WGS) entry which is preliminary data.</text>
</comment>
<dbReference type="EMBL" id="JAULSN010000004">
    <property type="protein sequence ID" value="KAK3373922.1"/>
    <property type="molecule type" value="Genomic_DNA"/>
</dbReference>
<protein>
    <submittedName>
        <fullName evidence="2">Uncharacterized protein</fullName>
    </submittedName>
</protein>
<dbReference type="AlphaFoldDB" id="A0AAE0KD33"/>
<sequence>MDSVFFSSFLFCLCAVLSLSLSLFEASLYLFSYFGFSLSPRMFLFVSLAFYFRLLWGKGEPNHGPLLLLPTYLPLPTTNLTTLSTTLRYPYSMLPARHEMNMATTMTTTAKIMSKNGEEKKSGRTTSISFSSTLIPYMVSISLYFTI</sequence>
<name>A0AAE0KD33_9PEZI</name>
<evidence type="ECO:0000256" key="1">
    <source>
        <dbReference type="SAM" id="Phobius"/>
    </source>
</evidence>
<dbReference type="Proteomes" id="UP001287356">
    <property type="component" value="Unassembled WGS sequence"/>
</dbReference>
<keyword evidence="3" id="KW-1185">Reference proteome</keyword>
<evidence type="ECO:0000313" key="3">
    <source>
        <dbReference type="Proteomes" id="UP001287356"/>
    </source>
</evidence>
<keyword evidence="1" id="KW-0812">Transmembrane</keyword>
<reference evidence="2" key="2">
    <citation type="submission" date="2023-06" db="EMBL/GenBank/DDBJ databases">
        <authorList>
            <consortium name="Lawrence Berkeley National Laboratory"/>
            <person name="Haridas S."/>
            <person name="Hensen N."/>
            <person name="Bonometti L."/>
            <person name="Westerberg I."/>
            <person name="Brannstrom I.O."/>
            <person name="Guillou S."/>
            <person name="Cros-Aarteil S."/>
            <person name="Calhoun S."/>
            <person name="Kuo A."/>
            <person name="Mondo S."/>
            <person name="Pangilinan J."/>
            <person name="Riley R."/>
            <person name="Labutti K."/>
            <person name="Andreopoulos B."/>
            <person name="Lipzen A."/>
            <person name="Chen C."/>
            <person name="Yanf M."/>
            <person name="Daum C."/>
            <person name="Ng V."/>
            <person name="Clum A."/>
            <person name="Steindorff A."/>
            <person name="Ohm R."/>
            <person name="Martin F."/>
            <person name="Silar P."/>
            <person name="Natvig D."/>
            <person name="Lalanne C."/>
            <person name="Gautier V."/>
            <person name="Ament-Velasquez S.L."/>
            <person name="Kruys A."/>
            <person name="Hutchinson M.I."/>
            <person name="Powell A.J."/>
            <person name="Barry K."/>
            <person name="Miller A.N."/>
            <person name="Grigoriev I.V."/>
            <person name="Debuchy R."/>
            <person name="Gladieux P."/>
            <person name="Thoren M.H."/>
            <person name="Johannesson H."/>
        </authorList>
    </citation>
    <scope>NUCLEOTIDE SEQUENCE</scope>
    <source>
        <strain evidence="2">CBS 958.72</strain>
    </source>
</reference>
<keyword evidence="1" id="KW-1133">Transmembrane helix</keyword>